<name>A0A846MI84_9BACL</name>
<dbReference type="InterPro" id="IPR043131">
    <property type="entry name" value="BCAT-like_N"/>
</dbReference>
<gene>
    <name evidence="7" type="ORF">BDD39_000155</name>
</gene>
<comment type="cofactor">
    <cofactor evidence="1 6">
        <name>pyridoxal 5'-phosphate</name>
        <dbReference type="ChEBI" id="CHEBI:597326"/>
    </cofactor>
</comment>
<dbReference type="RefSeq" id="WP_166907316.1">
    <property type="nucleotide sequence ID" value="NZ_JAASRS010000001.1"/>
</dbReference>
<protein>
    <submittedName>
        <fullName evidence="7">4-amino-4-deoxychorismate lyase</fullName>
        <ecNumber evidence="7">4.1.3.38</ecNumber>
    </submittedName>
</protein>
<dbReference type="PANTHER" id="PTHR42743">
    <property type="entry name" value="AMINO-ACID AMINOTRANSFERASE"/>
    <property type="match status" value="1"/>
</dbReference>
<organism evidence="7 8">
    <name type="scientific">Saccharococcus thermophilus</name>
    <dbReference type="NCBI Taxonomy" id="29396"/>
    <lineage>
        <taxon>Bacteria</taxon>
        <taxon>Bacillati</taxon>
        <taxon>Bacillota</taxon>
        <taxon>Bacilli</taxon>
        <taxon>Bacillales</taxon>
        <taxon>Anoxybacillaceae</taxon>
        <taxon>Saccharococcus</taxon>
    </lineage>
</organism>
<proteinExistence type="inferred from homology"/>
<evidence type="ECO:0000313" key="7">
    <source>
        <dbReference type="EMBL" id="NIK13645.1"/>
    </source>
</evidence>
<dbReference type="InterPro" id="IPR018300">
    <property type="entry name" value="Aminotrans_IV_CS"/>
</dbReference>
<dbReference type="GO" id="GO:0008652">
    <property type="term" value="P:amino acid biosynthetic process"/>
    <property type="evidence" value="ECO:0007669"/>
    <property type="project" value="UniProtKB-ARBA"/>
</dbReference>
<dbReference type="PROSITE" id="PS00770">
    <property type="entry name" value="AA_TRANSFER_CLASS_4"/>
    <property type="match status" value="1"/>
</dbReference>
<evidence type="ECO:0000256" key="3">
    <source>
        <dbReference type="ARBA" id="ARBA00011738"/>
    </source>
</evidence>
<dbReference type="Gene3D" id="3.30.470.10">
    <property type="match status" value="1"/>
</dbReference>
<evidence type="ECO:0000256" key="4">
    <source>
        <dbReference type="ARBA" id="ARBA00022898"/>
    </source>
</evidence>
<keyword evidence="7" id="KW-0456">Lyase</keyword>
<dbReference type="SUPFAM" id="SSF56752">
    <property type="entry name" value="D-aminoacid aminotransferase-like PLP-dependent enzymes"/>
    <property type="match status" value="1"/>
</dbReference>
<dbReference type="InterPro" id="IPR001544">
    <property type="entry name" value="Aminotrans_IV"/>
</dbReference>
<keyword evidence="8" id="KW-1185">Reference proteome</keyword>
<evidence type="ECO:0000256" key="6">
    <source>
        <dbReference type="RuleBase" id="RU004516"/>
    </source>
</evidence>
<dbReference type="Gene3D" id="3.20.10.10">
    <property type="entry name" value="D-amino Acid Aminotransferase, subunit A, domain 2"/>
    <property type="match status" value="1"/>
</dbReference>
<reference evidence="7 8" key="1">
    <citation type="submission" date="2020-03" db="EMBL/GenBank/DDBJ databases">
        <title>Genomic Encyclopedia of Archaeal and Bacterial Type Strains, Phase II (KMG-II): from individual species to whole genera.</title>
        <authorList>
            <person name="Goeker M."/>
        </authorList>
    </citation>
    <scope>NUCLEOTIDE SEQUENCE [LARGE SCALE GENOMIC DNA]</scope>
    <source>
        <strain evidence="7 8">DSM 4749</strain>
    </source>
</reference>
<evidence type="ECO:0000256" key="2">
    <source>
        <dbReference type="ARBA" id="ARBA00009320"/>
    </source>
</evidence>
<dbReference type="Pfam" id="PF01063">
    <property type="entry name" value="Aminotran_4"/>
    <property type="match status" value="1"/>
</dbReference>
<comment type="similarity">
    <text evidence="2 5">Belongs to the class-IV pyridoxal-phosphate-dependent aminotransferase family.</text>
</comment>
<dbReference type="Proteomes" id="UP000532769">
    <property type="component" value="Unassembled WGS sequence"/>
</dbReference>
<evidence type="ECO:0000313" key="8">
    <source>
        <dbReference type="Proteomes" id="UP000532769"/>
    </source>
</evidence>
<dbReference type="FunFam" id="3.20.10.10:FF:000002">
    <property type="entry name" value="D-alanine aminotransferase"/>
    <property type="match status" value="1"/>
</dbReference>
<dbReference type="EC" id="4.1.3.38" evidence="7"/>
<dbReference type="GO" id="GO:0008696">
    <property type="term" value="F:4-amino-4-deoxychorismate lyase activity"/>
    <property type="evidence" value="ECO:0007669"/>
    <property type="project" value="UniProtKB-EC"/>
</dbReference>
<dbReference type="InterPro" id="IPR050571">
    <property type="entry name" value="Class-IV_PLP-Dep_Aminotrnsfr"/>
</dbReference>
<dbReference type="GO" id="GO:0046394">
    <property type="term" value="P:carboxylic acid biosynthetic process"/>
    <property type="evidence" value="ECO:0007669"/>
    <property type="project" value="UniProtKB-ARBA"/>
</dbReference>
<comment type="caution">
    <text evidence="7">The sequence shown here is derived from an EMBL/GenBank/DDBJ whole genome shotgun (WGS) entry which is preliminary data.</text>
</comment>
<dbReference type="InterPro" id="IPR036038">
    <property type="entry name" value="Aminotransferase-like"/>
</dbReference>
<dbReference type="NCBIfam" id="NF005800">
    <property type="entry name" value="PRK07650.1"/>
    <property type="match status" value="1"/>
</dbReference>
<dbReference type="PANTHER" id="PTHR42743:SF11">
    <property type="entry name" value="AMINODEOXYCHORISMATE LYASE"/>
    <property type="match status" value="1"/>
</dbReference>
<comment type="subunit">
    <text evidence="3">Homodimer.</text>
</comment>
<dbReference type="AlphaFoldDB" id="A0A846MI84"/>
<keyword evidence="4 6" id="KW-0663">Pyridoxal phosphate</keyword>
<sequence length="292" mass="33302">MYVYINGDIVHKNEARISPFDHGFLYGLGVFETFRTYDGHPFLLDDHLERLNGSLQEMNIAKVFTRDEVKEILYRLLEVNGLRNAYVRLNVSAGIGDIGLQTDAYDAPTIIMYMKPLSAPSFTKGKVGIILKARRNTPEGTERLKSHHYLNNMIGKREIGSRTDAEGMFLNEQGYVAEGIVSNIFWVKNETVYTPAIRTGILNGVTRQFVLAMLRALNIAYEEGFYPLTHLKQADEIFVTNSIQEIVPIYQIGDRAYPGADGIITSLLQKHYKRFTPFLWTRQELTERIGDQ</sequence>
<evidence type="ECO:0000256" key="1">
    <source>
        <dbReference type="ARBA" id="ARBA00001933"/>
    </source>
</evidence>
<dbReference type="CDD" id="cd00449">
    <property type="entry name" value="PLPDE_IV"/>
    <property type="match status" value="1"/>
</dbReference>
<evidence type="ECO:0000256" key="5">
    <source>
        <dbReference type="RuleBase" id="RU004106"/>
    </source>
</evidence>
<dbReference type="GO" id="GO:0005829">
    <property type="term" value="C:cytosol"/>
    <property type="evidence" value="ECO:0007669"/>
    <property type="project" value="TreeGrafter"/>
</dbReference>
<dbReference type="EMBL" id="JAASRS010000001">
    <property type="protein sequence ID" value="NIK13645.1"/>
    <property type="molecule type" value="Genomic_DNA"/>
</dbReference>
<accession>A0A846MI84</accession>
<dbReference type="InterPro" id="IPR043132">
    <property type="entry name" value="BCAT-like_C"/>
</dbReference>